<dbReference type="GO" id="GO:0005615">
    <property type="term" value="C:extracellular space"/>
    <property type="evidence" value="ECO:0007669"/>
    <property type="project" value="InterPro"/>
</dbReference>
<protein>
    <recommendedName>
        <fullName evidence="8">Leukocyte elastase inhibitor</fullName>
    </recommendedName>
    <alternativeName>
        <fullName evidence="9">Serpin B1</fullName>
    </alternativeName>
</protein>
<evidence type="ECO:0000256" key="8">
    <source>
        <dbReference type="ARBA" id="ARBA00073281"/>
    </source>
</evidence>
<keyword evidence="3" id="KW-0963">Cytoplasm</keyword>
<dbReference type="Gene3D" id="3.30.497.10">
    <property type="entry name" value="Antithrombin, subunit I, domain 2"/>
    <property type="match status" value="1"/>
</dbReference>
<keyword evidence="12" id="KW-1185">Reference proteome</keyword>
<evidence type="ECO:0000256" key="3">
    <source>
        <dbReference type="ARBA" id="ARBA00022490"/>
    </source>
</evidence>
<dbReference type="PANTHER" id="PTHR11461:SF180">
    <property type="entry name" value="LEUKOCYTE ELASTASE INHIBITOR"/>
    <property type="match status" value="1"/>
</dbReference>
<dbReference type="FunFam" id="3.30.497.10:FF:000001">
    <property type="entry name" value="Serine protease inhibitor"/>
    <property type="match status" value="1"/>
</dbReference>
<evidence type="ECO:0000256" key="1">
    <source>
        <dbReference type="ARBA" id="ARBA00004496"/>
    </source>
</evidence>
<dbReference type="Gene3D" id="2.30.39.10">
    <property type="entry name" value="Alpha-1-antitrypsin, domain 1"/>
    <property type="match status" value="1"/>
</dbReference>
<keyword evidence="4" id="KW-0646">Protease inhibitor</keyword>
<dbReference type="PANTHER" id="PTHR11461">
    <property type="entry name" value="SERINE PROTEASE INHIBITOR, SERPIN"/>
    <property type="match status" value="1"/>
</dbReference>
<reference evidence="11" key="1">
    <citation type="submission" date="2020-07" db="EMBL/GenBank/DDBJ databases">
        <title>Clarias magur genome sequencing, assembly and annotation.</title>
        <authorList>
            <person name="Kushwaha B."/>
            <person name="Kumar R."/>
            <person name="Das P."/>
            <person name="Joshi C.G."/>
            <person name="Kumar D."/>
            <person name="Nagpure N.S."/>
            <person name="Pandey M."/>
            <person name="Agarwal S."/>
            <person name="Srivastava S."/>
            <person name="Singh M."/>
            <person name="Sahoo L."/>
            <person name="Jayasankar P."/>
            <person name="Meher P.K."/>
            <person name="Koringa P.G."/>
            <person name="Iquebal M.A."/>
            <person name="Das S.P."/>
            <person name="Bit A."/>
            <person name="Patnaik S."/>
            <person name="Patel N."/>
            <person name="Shah T.M."/>
            <person name="Hinsu A."/>
            <person name="Jena J.K."/>
        </authorList>
    </citation>
    <scope>NUCLEOTIDE SEQUENCE</scope>
    <source>
        <strain evidence="11">CIFAMagur01</strain>
        <tissue evidence="11">Testis</tissue>
    </source>
</reference>
<evidence type="ECO:0000313" key="12">
    <source>
        <dbReference type="Proteomes" id="UP000727407"/>
    </source>
</evidence>
<dbReference type="InterPro" id="IPR042185">
    <property type="entry name" value="Serpin_sf_2"/>
</dbReference>
<dbReference type="InterPro" id="IPR000215">
    <property type="entry name" value="Serpin_fam"/>
</dbReference>
<feature type="domain" description="Serpin" evidence="10">
    <location>
        <begin position="13"/>
        <end position="379"/>
    </location>
</feature>
<comment type="caution">
    <text evidence="11">The sequence shown here is derived from an EMBL/GenBank/DDBJ whole genome shotgun (WGS) entry which is preliminary data.</text>
</comment>
<dbReference type="AlphaFoldDB" id="A0A8J4X8K0"/>
<dbReference type="Proteomes" id="UP000727407">
    <property type="component" value="Unassembled WGS sequence"/>
</dbReference>
<dbReference type="GO" id="GO:0004867">
    <property type="term" value="F:serine-type endopeptidase inhibitor activity"/>
    <property type="evidence" value="ECO:0007669"/>
    <property type="project" value="UniProtKB-KW"/>
</dbReference>
<evidence type="ECO:0000256" key="2">
    <source>
        <dbReference type="ARBA" id="ARBA00006426"/>
    </source>
</evidence>
<dbReference type="PROSITE" id="PS00284">
    <property type="entry name" value="SERPIN"/>
    <property type="match status" value="1"/>
</dbReference>
<evidence type="ECO:0000256" key="7">
    <source>
        <dbReference type="ARBA" id="ARBA00059846"/>
    </source>
</evidence>
<keyword evidence="6" id="KW-0007">Acetylation</keyword>
<dbReference type="EMBL" id="QNUK01000013">
    <property type="protein sequence ID" value="KAF5908477.1"/>
    <property type="molecule type" value="Genomic_DNA"/>
</dbReference>
<dbReference type="SUPFAM" id="SSF56574">
    <property type="entry name" value="Serpins"/>
    <property type="match status" value="1"/>
</dbReference>
<dbReference type="FunFam" id="2.10.310.10:FF:000001">
    <property type="entry name" value="Serpin family A member 1"/>
    <property type="match status" value="1"/>
</dbReference>
<dbReference type="GO" id="GO:0005737">
    <property type="term" value="C:cytoplasm"/>
    <property type="evidence" value="ECO:0007669"/>
    <property type="project" value="UniProtKB-SubCell"/>
</dbReference>
<comment type="subcellular location">
    <subcellularLocation>
        <location evidence="1">Cytoplasm</location>
    </subcellularLocation>
</comment>
<evidence type="ECO:0000256" key="4">
    <source>
        <dbReference type="ARBA" id="ARBA00022690"/>
    </source>
</evidence>
<name>A0A8J4X8K0_CLAMG</name>
<dbReference type="InterPro" id="IPR000240">
    <property type="entry name" value="Serpin_B9/Maspin"/>
</dbReference>
<dbReference type="InterPro" id="IPR036186">
    <property type="entry name" value="Serpin_sf"/>
</dbReference>
<evidence type="ECO:0000256" key="5">
    <source>
        <dbReference type="ARBA" id="ARBA00022900"/>
    </source>
</evidence>
<evidence type="ECO:0000313" key="11">
    <source>
        <dbReference type="EMBL" id="KAF5908477.1"/>
    </source>
</evidence>
<dbReference type="SMART" id="SM00093">
    <property type="entry name" value="SERPIN"/>
    <property type="match status" value="1"/>
</dbReference>
<organism evidence="11 12">
    <name type="scientific">Clarias magur</name>
    <name type="common">Asian catfish</name>
    <name type="synonym">Macropteronotus magur</name>
    <dbReference type="NCBI Taxonomy" id="1594786"/>
    <lineage>
        <taxon>Eukaryota</taxon>
        <taxon>Metazoa</taxon>
        <taxon>Chordata</taxon>
        <taxon>Craniata</taxon>
        <taxon>Vertebrata</taxon>
        <taxon>Euteleostomi</taxon>
        <taxon>Actinopterygii</taxon>
        <taxon>Neopterygii</taxon>
        <taxon>Teleostei</taxon>
        <taxon>Ostariophysi</taxon>
        <taxon>Siluriformes</taxon>
        <taxon>Clariidae</taxon>
        <taxon>Clarias</taxon>
    </lineage>
</organism>
<dbReference type="OrthoDB" id="671595at2759"/>
<keyword evidence="5" id="KW-0722">Serine protease inhibitor</keyword>
<dbReference type="InterPro" id="IPR023795">
    <property type="entry name" value="Serpin_CS"/>
</dbReference>
<evidence type="ECO:0000256" key="9">
    <source>
        <dbReference type="ARBA" id="ARBA00079383"/>
    </source>
</evidence>
<comment type="similarity">
    <text evidence="2">Belongs to the serpin family. Ov-serpin subfamily.</text>
</comment>
<evidence type="ECO:0000259" key="10">
    <source>
        <dbReference type="SMART" id="SM00093"/>
    </source>
</evidence>
<gene>
    <name evidence="11" type="primary">serpinb1</name>
    <name evidence="11" type="ORF">DAT39_001781</name>
</gene>
<evidence type="ECO:0000256" key="6">
    <source>
        <dbReference type="ARBA" id="ARBA00022990"/>
    </source>
</evidence>
<dbReference type="InterPro" id="IPR042178">
    <property type="entry name" value="Serpin_sf_1"/>
</dbReference>
<dbReference type="InterPro" id="IPR023796">
    <property type="entry name" value="Serpin_dom"/>
</dbReference>
<accession>A0A8J4X8K0</accession>
<sequence>MESLSRANSAFALDLYRAISAENPNGNLFISPLSISAALSMVYLGARGGTAEEMAKVLSFSSVPDVHTHFKTLNSAFNSPKASYILRLANRLYGEKTFNFLSEYVDSTLKLYQADMQAVDFIGSSEASRKLINQWVEEKTESKIKDILQPGTITGMTRLALVNAIYFKGKWKHVFNTEDTKEMPFKINQNETKPVQMMFKKEKFLFNYIDEYKLQVLDLPYVGEELSMVVLLPEVSVDGSDPLKKLESDLTVDKLTEWTNPEKMDRWTDIVVHLPKFKLEEQYSLKDILSKMGMSSLFQAGAADLTGMSCSGDLFVSSVTHKAFVEVNEEGTEAAAATVVGIALCMIREEHFMADHPFLFFIRHNPTKSILFFGKFRGPQ</sequence>
<dbReference type="FunFam" id="2.30.39.10:FF:000014">
    <property type="entry name" value="Serpin family B member 9"/>
    <property type="match status" value="1"/>
</dbReference>
<proteinExistence type="inferred from homology"/>
<dbReference type="Gene3D" id="2.10.310.10">
    <property type="entry name" value="Serpins superfamily"/>
    <property type="match status" value="1"/>
</dbReference>
<dbReference type="Pfam" id="PF00079">
    <property type="entry name" value="Serpin"/>
    <property type="match status" value="1"/>
</dbReference>
<dbReference type="PRINTS" id="PR00676">
    <property type="entry name" value="MASPIN"/>
</dbReference>
<comment type="function">
    <text evidence="7">Regulates the activity of the neutrophil proteases.</text>
</comment>